<comment type="function">
    <text evidence="7">Functions as a peptidoglycan terminase that cleaves nascent peptidoglycan strands endolytically to terminate their elongation.</text>
</comment>
<dbReference type="Proteomes" id="UP000236655">
    <property type="component" value="Chromosome"/>
</dbReference>
<evidence type="ECO:0000256" key="2">
    <source>
        <dbReference type="ARBA" id="ARBA00022692"/>
    </source>
</evidence>
<dbReference type="GO" id="GO:0071555">
    <property type="term" value="P:cell wall organization"/>
    <property type="evidence" value="ECO:0007669"/>
    <property type="project" value="UniProtKB-KW"/>
</dbReference>
<evidence type="ECO:0000256" key="5">
    <source>
        <dbReference type="ARBA" id="ARBA00023239"/>
    </source>
</evidence>
<dbReference type="PANTHER" id="PTHR30518:SF2">
    <property type="entry name" value="ENDOLYTIC MUREIN TRANSGLYCOSYLASE"/>
    <property type="match status" value="1"/>
</dbReference>
<keyword evidence="6 7" id="KW-0961">Cell wall biogenesis/degradation</keyword>
<dbReference type="Gene3D" id="3.30.160.60">
    <property type="entry name" value="Classic Zinc Finger"/>
    <property type="match status" value="1"/>
</dbReference>
<dbReference type="EC" id="4.2.2.29" evidence="7"/>
<proteinExistence type="inferred from homology"/>
<dbReference type="KEGG" id="nba:CUN60_08570"/>
<dbReference type="GO" id="GO:0008932">
    <property type="term" value="F:lytic endotransglycosylase activity"/>
    <property type="evidence" value="ECO:0007669"/>
    <property type="project" value="UniProtKB-UniRule"/>
</dbReference>
<name>A0A2I7N794_9NEIS</name>
<dbReference type="GO" id="GO:0005886">
    <property type="term" value="C:plasma membrane"/>
    <property type="evidence" value="ECO:0007669"/>
    <property type="project" value="UniProtKB-SubCell"/>
</dbReference>
<keyword evidence="4 7" id="KW-0472">Membrane</keyword>
<dbReference type="CDD" id="cd08010">
    <property type="entry name" value="MltG_like"/>
    <property type="match status" value="1"/>
</dbReference>
<protein>
    <recommendedName>
        <fullName evidence="7">Endolytic murein transglycosylase</fullName>
        <ecNumber evidence="7">4.2.2.29</ecNumber>
    </recommendedName>
    <alternativeName>
        <fullName evidence="7">Peptidoglycan lytic transglycosylase</fullName>
    </alternativeName>
    <alternativeName>
        <fullName evidence="7">Peptidoglycan polymerization terminase</fullName>
    </alternativeName>
</protein>
<keyword evidence="2 7" id="KW-0812">Transmembrane</keyword>
<keyword evidence="7" id="KW-0997">Cell inner membrane</keyword>
<dbReference type="EMBL" id="CP024847">
    <property type="protein sequence ID" value="AUR52347.1"/>
    <property type="molecule type" value="Genomic_DNA"/>
</dbReference>
<keyword evidence="3 7" id="KW-1133">Transmembrane helix</keyword>
<gene>
    <name evidence="7" type="primary">mltG</name>
    <name evidence="8" type="ORF">CUN60_08570</name>
</gene>
<feature type="transmembrane region" description="Helical" evidence="7">
    <location>
        <begin position="12"/>
        <end position="35"/>
    </location>
</feature>
<sequence length="347" mass="39918">MATRKKKQVQQPFSITKLILFLIVIVIIYLGYLVYYPNKLPGNAPYQLIIDKNESIRSVAKKLDESGIVSSPRLMVALTRLMDKDKKVTAGLYLIKQPMSLLELIRRITNGKPDEISIKILEGWNFRQIRAYLNQQPHLLHMTESMTEDQIRDALKIPYSRMEGLLYPSTYFIAPNQPDLEVMRISYRLMQNKLADLWVNKNKNATNYQDPYQLLVMASLIQKETSDKEDMYQISTVFNNRLRTNMRLQDDPAVFYGLNNKATITRADFKIDTPYNTYLHNGLPPTPICTPSQSALAAAANPGDDYKLLYFVAIGNGKTKFSYTYDEHSQAVNQYLKKPEPVKSTKK</sequence>
<comment type="catalytic activity">
    <reaction evidence="7">
        <text>a peptidoglycan chain = a peptidoglycan chain with N-acetyl-1,6-anhydromuramyl-[peptide] at the reducing end + a peptidoglycan chain with N-acetylglucosamine at the non-reducing end.</text>
        <dbReference type="EC" id="4.2.2.29"/>
    </reaction>
</comment>
<evidence type="ECO:0000256" key="6">
    <source>
        <dbReference type="ARBA" id="ARBA00023316"/>
    </source>
</evidence>
<evidence type="ECO:0000256" key="3">
    <source>
        <dbReference type="ARBA" id="ARBA00022989"/>
    </source>
</evidence>
<comment type="subcellular location">
    <subcellularLocation>
        <location evidence="7">Cell inner membrane</location>
        <topology evidence="7">Single-pass membrane protein</topology>
    </subcellularLocation>
</comment>
<keyword evidence="1 7" id="KW-1003">Cell membrane</keyword>
<evidence type="ECO:0000256" key="1">
    <source>
        <dbReference type="ARBA" id="ARBA00022475"/>
    </source>
</evidence>
<dbReference type="Pfam" id="PF02618">
    <property type="entry name" value="YceG"/>
    <property type="match status" value="1"/>
</dbReference>
<evidence type="ECO:0000256" key="4">
    <source>
        <dbReference type="ARBA" id="ARBA00023136"/>
    </source>
</evidence>
<evidence type="ECO:0000313" key="8">
    <source>
        <dbReference type="EMBL" id="AUR52347.1"/>
    </source>
</evidence>
<keyword evidence="5 7" id="KW-0456">Lyase</keyword>
<dbReference type="HAMAP" id="MF_02065">
    <property type="entry name" value="MltG"/>
    <property type="match status" value="1"/>
</dbReference>
<evidence type="ECO:0000313" key="9">
    <source>
        <dbReference type="Proteomes" id="UP000236655"/>
    </source>
</evidence>
<evidence type="ECO:0000256" key="7">
    <source>
        <dbReference type="HAMAP-Rule" id="MF_02065"/>
    </source>
</evidence>
<dbReference type="Gene3D" id="3.30.1490.480">
    <property type="entry name" value="Endolytic murein transglycosylase"/>
    <property type="match status" value="1"/>
</dbReference>
<dbReference type="RefSeq" id="WP_102951640.1">
    <property type="nucleotide sequence ID" value="NZ_CP024847.1"/>
</dbReference>
<keyword evidence="9" id="KW-1185">Reference proteome</keyword>
<organism evidence="8 9">
    <name type="scientific">Aquella oligotrophica</name>
    <dbReference type="NCBI Taxonomy" id="2067065"/>
    <lineage>
        <taxon>Bacteria</taxon>
        <taxon>Pseudomonadati</taxon>
        <taxon>Pseudomonadota</taxon>
        <taxon>Betaproteobacteria</taxon>
        <taxon>Neisseriales</taxon>
        <taxon>Neisseriaceae</taxon>
        <taxon>Aquella</taxon>
    </lineage>
</organism>
<dbReference type="OrthoDB" id="9814591at2"/>
<dbReference type="PANTHER" id="PTHR30518">
    <property type="entry name" value="ENDOLYTIC MUREIN TRANSGLYCOSYLASE"/>
    <property type="match status" value="1"/>
</dbReference>
<comment type="similarity">
    <text evidence="7">Belongs to the transglycosylase MltG family.</text>
</comment>
<reference evidence="9" key="1">
    <citation type="submission" date="2017-11" db="EMBL/GenBank/DDBJ databases">
        <authorList>
            <person name="Chan K.G."/>
            <person name="Lee L.S."/>
        </authorList>
    </citation>
    <scope>NUCLEOTIDE SEQUENCE [LARGE SCALE GENOMIC DNA]</scope>
    <source>
        <strain evidence="9">DSM 100970</strain>
    </source>
</reference>
<accession>A0A2I7N794</accession>
<dbReference type="InterPro" id="IPR003770">
    <property type="entry name" value="MLTG-like"/>
</dbReference>
<dbReference type="GO" id="GO:0009252">
    <property type="term" value="P:peptidoglycan biosynthetic process"/>
    <property type="evidence" value="ECO:0007669"/>
    <property type="project" value="UniProtKB-UniRule"/>
</dbReference>
<dbReference type="AlphaFoldDB" id="A0A2I7N794"/>
<feature type="site" description="Important for catalytic activity" evidence="7">
    <location>
        <position position="224"/>
    </location>
</feature>
<dbReference type="NCBIfam" id="TIGR00247">
    <property type="entry name" value="endolytic transglycosylase MltG"/>
    <property type="match status" value="1"/>
</dbReference>